<sequence length="678" mass="76587">MPSRPTARCCRAVQHQIRAPLDNVWITDGVLANAFERYCHVSQLARRKSSSLPGPLESRRRLGKRKMTDLHMDTQSTLPPWASDFPIDLSQWKWQPPTLRSSEEKRALQSQREPSEQSWISAWIPGWRADKARLEEKNADQTSDEQAASEITFSEQLSQARSAVEASTPTAIDPSYYNFIGGLQQDLKLGLLDRQDVQMAVSAFPPSLIDTEAHRDVANAAVEMFLSAVVNGIASSKVLGPSEFDGSFWNLVLNRISQLHANDATTLLFQTTLDAVPRKYVNDAHEGIVAAVQKLAVFQSTGRRRAADIGAALRELSPDDHGALLSGMEVAVYEGSAAFDDKVRQKLRFLWLQILAHMPRVNQDYLLDACVRSAYFDRQLPYAAGRDLSRLLIQQWASRGYLQRQKAVEASWDRDCSAQAELSLAALVINICGLEPSGFRHGQRVALLMSLLKALRRIGRHDELLASIKSFCEAREQVPILPFKLLALASGEYNTALRVLALMEAHATKLDGKVELLWDWTAWTSYVEDMIKDEAVQTATIWKVVDSGAARSFRSPAQRELLMKRRTKLMENMAVWFSQASHRTDRMALRHVSRCISWLRAHNVPLSRKVMLAAVSVVTRELKRGEPGRTRRLGWILDLIERYQGVEERRAVAQVLRRWRKGNGEQDAARRQHQQDLD</sequence>
<dbReference type="EMBL" id="MPGH01000233">
    <property type="protein sequence ID" value="OLN82057.1"/>
    <property type="molecule type" value="Genomic_DNA"/>
</dbReference>
<accession>A0A1Q8RCI0</accession>
<evidence type="ECO:0000313" key="1">
    <source>
        <dbReference type="EMBL" id="OLN82057.1"/>
    </source>
</evidence>
<dbReference type="Proteomes" id="UP000186583">
    <property type="component" value="Unassembled WGS sequence"/>
</dbReference>
<comment type="caution">
    <text evidence="1">The sequence shown here is derived from an EMBL/GenBank/DDBJ whole genome shotgun (WGS) entry which is preliminary data.</text>
</comment>
<dbReference type="AlphaFoldDB" id="A0A1Q8RCI0"/>
<gene>
    <name evidence="1" type="ORF">CCHL11_08680</name>
</gene>
<protein>
    <submittedName>
        <fullName evidence="1">Uncharacterized protein</fullName>
    </submittedName>
</protein>
<name>A0A1Q8RCI0_9PEZI</name>
<keyword evidence="2" id="KW-1185">Reference proteome</keyword>
<dbReference type="STRING" id="708187.A0A1Q8RCI0"/>
<reference evidence="1 2" key="1">
    <citation type="submission" date="2016-11" db="EMBL/GenBank/DDBJ databases">
        <title>Draft Genome Assembly of Colletotrichum chlorophyti a pathogen of herbaceous plants.</title>
        <authorList>
            <person name="Gan P."/>
            <person name="Narusaka M."/>
            <person name="Tsushima A."/>
            <person name="Narusaka Y."/>
            <person name="Takano Y."/>
            <person name="Shirasu K."/>
        </authorList>
    </citation>
    <scope>NUCLEOTIDE SEQUENCE [LARGE SCALE GENOMIC DNA]</scope>
    <source>
        <strain evidence="1 2">NTL11</strain>
    </source>
</reference>
<organism evidence="1 2">
    <name type="scientific">Colletotrichum chlorophyti</name>
    <dbReference type="NCBI Taxonomy" id="708187"/>
    <lineage>
        <taxon>Eukaryota</taxon>
        <taxon>Fungi</taxon>
        <taxon>Dikarya</taxon>
        <taxon>Ascomycota</taxon>
        <taxon>Pezizomycotina</taxon>
        <taxon>Sordariomycetes</taxon>
        <taxon>Hypocreomycetidae</taxon>
        <taxon>Glomerellales</taxon>
        <taxon>Glomerellaceae</taxon>
        <taxon>Colletotrichum</taxon>
    </lineage>
</organism>
<evidence type="ECO:0000313" key="2">
    <source>
        <dbReference type="Proteomes" id="UP000186583"/>
    </source>
</evidence>
<proteinExistence type="predicted"/>
<dbReference type="OrthoDB" id="5428038at2759"/>